<evidence type="ECO:0000259" key="3">
    <source>
        <dbReference type="Pfam" id="PF00296"/>
    </source>
</evidence>
<dbReference type="GO" id="GO:0016705">
    <property type="term" value="F:oxidoreductase activity, acting on paired donors, with incorporation or reduction of molecular oxygen"/>
    <property type="evidence" value="ECO:0007669"/>
    <property type="project" value="InterPro"/>
</dbReference>
<dbReference type="SUPFAM" id="SSF51679">
    <property type="entry name" value="Bacterial luciferase-like"/>
    <property type="match status" value="1"/>
</dbReference>
<organism evidence="4">
    <name type="scientific">marine metagenome</name>
    <dbReference type="NCBI Taxonomy" id="408172"/>
    <lineage>
        <taxon>unclassified sequences</taxon>
        <taxon>metagenomes</taxon>
        <taxon>ecological metagenomes</taxon>
    </lineage>
</organism>
<dbReference type="GO" id="GO:0004497">
    <property type="term" value="F:monooxygenase activity"/>
    <property type="evidence" value="ECO:0007669"/>
    <property type="project" value="UniProtKB-KW"/>
</dbReference>
<dbReference type="InterPro" id="IPR050766">
    <property type="entry name" value="Bact_Lucif_Oxidored"/>
</dbReference>
<dbReference type="PANTHER" id="PTHR30137">
    <property type="entry name" value="LUCIFERASE-LIKE MONOOXYGENASE"/>
    <property type="match status" value="1"/>
</dbReference>
<proteinExistence type="predicted"/>
<reference evidence="4" key="1">
    <citation type="submission" date="2018-05" db="EMBL/GenBank/DDBJ databases">
        <authorList>
            <person name="Lanie J.A."/>
            <person name="Ng W.-L."/>
            <person name="Kazmierczak K.M."/>
            <person name="Andrzejewski T.M."/>
            <person name="Davidsen T.M."/>
            <person name="Wayne K.J."/>
            <person name="Tettelin H."/>
            <person name="Glass J.I."/>
            <person name="Rusch D."/>
            <person name="Podicherti R."/>
            <person name="Tsui H.-C.T."/>
            <person name="Winkler M.E."/>
        </authorList>
    </citation>
    <scope>NUCLEOTIDE SEQUENCE</scope>
</reference>
<keyword evidence="2" id="KW-0503">Monooxygenase</keyword>
<feature type="non-terminal residue" evidence="4">
    <location>
        <position position="199"/>
    </location>
</feature>
<protein>
    <recommendedName>
        <fullName evidence="3">Luciferase-like domain-containing protein</fullName>
    </recommendedName>
</protein>
<dbReference type="InterPro" id="IPR011251">
    <property type="entry name" value="Luciferase-like_dom"/>
</dbReference>
<gene>
    <name evidence="4" type="ORF">METZ01_LOCUS467885</name>
</gene>
<dbReference type="AlphaFoldDB" id="A0A383B560"/>
<name>A0A383B560_9ZZZZ</name>
<evidence type="ECO:0000313" key="4">
    <source>
        <dbReference type="EMBL" id="SVE15031.1"/>
    </source>
</evidence>
<dbReference type="GO" id="GO:0005829">
    <property type="term" value="C:cytosol"/>
    <property type="evidence" value="ECO:0007669"/>
    <property type="project" value="TreeGrafter"/>
</dbReference>
<feature type="domain" description="Luciferase-like" evidence="3">
    <location>
        <begin position="1"/>
        <end position="190"/>
    </location>
</feature>
<dbReference type="EMBL" id="UINC01197507">
    <property type="protein sequence ID" value="SVE15031.1"/>
    <property type="molecule type" value="Genomic_DNA"/>
</dbReference>
<evidence type="ECO:0000256" key="1">
    <source>
        <dbReference type="ARBA" id="ARBA00023002"/>
    </source>
</evidence>
<dbReference type="InterPro" id="IPR036661">
    <property type="entry name" value="Luciferase-like_sf"/>
</dbReference>
<keyword evidence="1" id="KW-0560">Oxidoreductase</keyword>
<dbReference type="PANTHER" id="PTHR30137:SF8">
    <property type="entry name" value="BLR5498 PROTEIN"/>
    <property type="match status" value="1"/>
</dbReference>
<evidence type="ECO:0000256" key="2">
    <source>
        <dbReference type="ARBA" id="ARBA00023033"/>
    </source>
</evidence>
<dbReference type="Gene3D" id="3.20.20.30">
    <property type="entry name" value="Luciferase-like domain"/>
    <property type="match status" value="1"/>
</dbReference>
<accession>A0A383B560</accession>
<dbReference type="Pfam" id="PF00296">
    <property type="entry name" value="Bac_luciferase"/>
    <property type="match status" value="1"/>
</dbReference>
<sequence length="199" mass="22039">MHFGLVMECDYRYGTTQEDAFQEAFNLVDAAESGGLDGVWLAERHFAAPRNPLDAMGAGIPSIVSAPLIMASAIAARTERLRVGIAVSVLPLNHPVRMAEEVATIDHVSRGRFDFGVGRSGFPRSYEGYGIPYEESRERFEECLQVILAAWTNERFSHHGKFYDFDEVAVLPQPYQKPHPPIRVAATTKDSFPRIGGQG</sequence>